<dbReference type="EMBL" id="NBSK02000002">
    <property type="protein sequence ID" value="KAJ0223828.1"/>
    <property type="molecule type" value="Genomic_DNA"/>
</dbReference>
<protein>
    <recommendedName>
        <fullName evidence="6">Chalcone-flavonone isomerase family protein</fullName>
    </recommendedName>
</protein>
<evidence type="ECO:0000256" key="4">
    <source>
        <dbReference type="ARBA" id="ARBA00025429"/>
    </source>
</evidence>
<dbReference type="Gene3D" id="3.50.70.10">
    <property type="match status" value="1"/>
</dbReference>
<dbReference type="SUPFAM" id="SSF54626">
    <property type="entry name" value="Chalcone isomerase"/>
    <property type="match status" value="1"/>
</dbReference>
<accession>A0A9R1WH68</accession>
<keyword evidence="2" id="KW-0413">Isomerase</keyword>
<proteinExistence type="inferred from homology"/>
<dbReference type="AlphaFoldDB" id="A0A9R1WH68"/>
<evidence type="ECO:0000256" key="1">
    <source>
        <dbReference type="ARBA" id="ARBA00004966"/>
    </source>
</evidence>
<comment type="caution">
    <text evidence="8">The sequence shown here is derived from an EMBL/GenBank/DDBJ whole genome shotgun (WGS) entry which is preliminary data.</text>
</comment>
<evidence type="ECO:0000256" key="3">
    <source>
        <dbReference type="ARBA" id="ARBA00023241"/>
    </source>
</evidence>
<sequence length="109" mass="12589">MSFNRLNRGFYHAQGVRGMEIEGNFVKFMGIGVYLEDKAISSLAVKWNGKTAAELTDYVEFFRNIITGVIKCLQKKEGSIENKKRMRMEESFSATHLFLPQKSTCYRYS</sequence>
<comment type="pathway">
    <text evidence="1">Secondary metabolite biosynthesis; flavonoid biosynthesis.</text>
</comment>
<dbReference type="InterPro" id="IPR016087">
    <property type="entry name" value="Chalcone_isomerase"/>
</dbReference>
<comment type="similarity">
    <text evidence="6">Belongs to the chalcone isomerase family.</text>
</comment>
<dbReference type="InterPro" id="IPR016088">
    <property type="entry name" value="Chalcone_isomerase_3-sand"/>
</dbReference>
<evidence type="ECO:0000256" key="5">
    <source>
        <dbReference type="ARBA" id="ARBA00034056"/>
    </source>
</evidence>
<feature type="domain" description="Chalcone isomerase" evidence="7">
    <location>
        <begin position="10"/>
        <end position="73"/>
    </location>
</feature>
<evidence type="ECO:0000313" key="8">
    <source>
        <dbReference type="EMBL" id="KAJ0223828.1"/>
    </source>
</evidence>
<name>A0A9R1WH68_LACSA</name>
<dbReference type="InterPro" id="IPR044164">
    <property type="entry name" value="CFI"/>
</dbReference>
<dbReference type="GO" id="GO:0045430">
    <property type="term" value="F:chalcone isomerase activity"/>
    <property type="evidence" value="ECO:0007669"/>
    <property type="project" value="UniProtKB-EC"/>
</dbReference>
<dbReference type="PANTHER" id="PTHR28039:SF8">
    <property type="entry name" value="CHALCONE--FLAVANONE ISOMERASE 1-RELATED"/>
    <property type="match status" value="1"/>
</dbReference>
<reference evidence="8 9" key="1">
    <citation type="journal article" date="2017" name="Nat. Commun.">
        <title>Genome assembly with in vitro proximity ligation data and whole-genome triplication in lettuce.</title>
        <authorList>
            <person name="Reyes-Chin-Wo S."/>
            <person name="Wang Z."/>
            <person name="Yang X."/>
            <person name="Kozik A."/>
            <person name="Arikit S."/>
            <person name="Song C."/>
            <person name="Xia L."/>
            <person name="Froenicke L."/>
            <person name="Lavelle D.O."/>
            <person name="Truco M.J."/>
            <person name="Xia R."/>
            <person name="Zhu S."/>
            <person name="Xu C."/>
            <person name="Xu H."/>
            <person name="Xu X."/>
            <person name="Cox K."/>
            <person name="Korf I."/>
            <person name="Meyers B.C."/>
            <person name="Michelmore R.W."/>
        </authorList>
    </citation>
    <scope>NUCLEOTIDE SEQUENCE [LARGE SCALE GENOMIC DNA]</scope>
    <source>
        <strain evidence="9">cv. Salinas</strain>
        <tissue evidence="8">Seedlings</tissue>
    </source>
</reference>
<dbReference type="PANTHER" id="PTHR28039">
    <property type="entry name" value="CHALCONE--FLAVONONE ISOMERASE 1-RELATED"/>
    <property type="match status" value="1"/>
</dbReference>
<dbReference type="GO" id="GO:0009813">
    <property type="term" value="P:flavonoid biosynthetic process"/>
    <property type="evidence" value="ECO:0007669"/>
    <property type="project" value="UniProtKB-KW"/>
</dbReference>
<keyword evidence="3" id="KW-0284">Flavonoid biosynthesis</keyword>
<dbReference type="InterPro" id="IPR036298">
    <property type="entry name" value="Chalcone_isomerase_sf"/>
</dbReference>
<gene>
    <name evidence="8" type="ORF">LSAT_V11C200078840</name>
</gene>
<evidence type="ECO:0000313" key="9">
    <source>
        <dbReference type="Proteomes" id="UP000235145"/>
    </source>
</evidence>
<dbReference type="Pfam" id="PF02431">
    <property type="entry name" value="Chalcone"/>
    <property type="match status" value="1"/>
</dbReference>
<comment type="function">
    <text evidence="4">Catalyzes the intramolecular cyclization of bicyclic chalcones into tricyclic (S)-flavanones. Responsible for the isomerization of 4,2',4',6'-tetrahydroxychalcone (also termed chalcone) into naringenin.</text>
</comment>
<evidence type="ECO:0000259" key="7">
    <source>
        <dbReference type="Pfam" id="PF02431"/>
    </source>
</evidence>
<evidence type="ECO:0000256" key="6">
    <source>
        <dbReference type="RuleBase" id="RU361158"/>
    </source>
</evidence>
<organism evidence="8 9">
    <name type="scientific">Lactuca sativa</name>
    <name type="common">Garden lettuce</name>
    <dbReference type="NCBI Taxonomy" id="4236"/>
    <lineage>
        <taxon>Eukaryota</taxon>
        <taxon>Viridiplantae</taxon>
        <taxon>Streptophyta</taxon>
        <taxon>Embryophyta</taxon>
        <taxon>Tracheophyta</taxon>
        <taxon>Spermatophyta</taxon>
        <taxon>Magnoliopsida</taxon>
        <taxon>eudicotyledons</taxon>
        <taxon>Gunneridae</taxon>
        <taxon>Pentapetalae</taxon>
        <taxon>asterids</taxon>
        <taxon>campanulids</taxon>
        <taxon>Asterales</taxon>
        <taxon>Asteraceae</taxon>
        <taxon>Cichorioideae</taxon>
        <taxon>Cichorieae</taxon>
        <taxon>Lactucinae</taxon>
        <taxon>Lactuca</taxon>
    </lineage>
</organism>
<comment type="catalytic activity">
    <reaction evidence="5">
        <text>a chalcone = a flavanone.</text>
        <dbReference type="EC" id="5.5.1.6"/>
    </reaction>
</comment>
<dbReference type="Proteomes" id="UP000235145">
    <property type="component" value="Unassembled WGS sequence"/>
</dbReference>
<evidence type="ECO:0000256" key="2">
    <source>
        <dbReference type="ARBA" id="ARBA00023235"/>
    </source>
</evidence>
<keyword evidence="9" id="KW-1185">Reference proteome</keyword>